<sequence length="305" mass="35185">MAPIPEVDPSNWLTQLREHIGLERQSQIYLSSLTVPATHNSHATTDHIEGWCWKKMEVANCQSSTIRAQLEMGVRSIDLRIGKGLVLRHGRVNLQGNLRDVLHIMSNWLDQHPNETIMFRAKWDYWGDDRQPDQDHAPGQVNDLIRKEFSARGLVLDRQPRLSECIGKMVLFNDNGVGAFPLKGPETPRTELPGDMDVIDTHWIHVQRGLEWALRTSSPANQEEYYKIHCSQQSLYKLENLSLHNFWGNITSVRRPIDFAKVINPRLHDWLLENIHGRGEGRLGRVYIDFAEPNLVKAILLWNFV</sequence>
<dbReference type="InterPro" id="IPR000909">
    <property type="entry name" value="PLipase_C_PInositol-sp_X_dom"/>
</dbReference>
<dbReference type="PANTHER" id="PTHR13593">
    <property type="match status" value="1"/>
</dbReference>
<name>A0A1V6RYF1_9EURO</name>
<dbReference type="GO" id="GO:0008081">
    <property type="term" value="F:phosphoric diester hydrolase activity"/>
    <property type="evidence" value="ECO:0007669"/>
    <property type="project" value="InterPro"/>
</dbReference>
<dbReference type="Gene3D" id="3.20.20.190">
    <property type="entry name" value="Phosphatidylinositol (PI) phosphodiesterase"/>
    <property type="match status" value="1"/>
</dbReference>
<evidence type="ECO:0000313" key="3">
    <source>
        <dbReference type="Proteomes" id="UP000191518"/>
    </source>
</evidence>
<comment type="caution">
    <text evidence="2">The sequence shown here is derived from an EMBL/GenBank/DDBJ whole genome shotgun (WGS) entry which is preliminary data.</text>
</comment>
<dbReference type="EMBL" id="MDYP01000017">
    <property type="protein sequence ID" value="OQE06638.1"/>
    <property type="molecule type" value="Genomic_DNA"/>
</dbReference>
<dbReference type="PANTHER" id="PTHR13593:SF113">
    <property type="entry name" value="SI:DKEY-266F7.9"/>
    <property type="match status" value="1"/>
</dbReference>
<accession>A0A1V6RYF1</accession>
<keyword evidence="3" id="KW-1185">Reference proteome</keyword>
<dbReference type="GO" id="GO:0006629">
    <property type="term" value="P:lipid metabolic process"/>
    <property type="evidence" value="ECO:0007669"/>
    <property type="project" value="InterPro"/>
</dbReference>
<gene>
    <name evidence="2" type="ORF">PENVUL_c017G02628</name>
</gene>
<proteinExistence type="predicted"/>
<evidence type="ECO:0000313" key="2">
    <source>
        <dbReference type="EMBL" id="OQE06638.1"/>
    </source>
</evidence>
<dbReference type="Proteomes" id="UP000191518">
    <property type="component" value="Unassembled WGS sequence"/>
</dbReference>
<dbReference type="AlphaFoldDB" id="A0A1V6RYF1"/>
<evidence type="ECO:0000259" key="1">
    <source>
        <dbReference type="SMART" id="SM00148"/>
    </source>
</evidence>
<feature type="domain" description="Phosphatidylinositol-specific phospholipase C X" evidence="1">
    <location>
        <begin position="27"/>
        <end position="174"/>
    </location>
</feature>
<reference evidence="3" key="1">
    <citation type="journal article" date="2017" name="Nat. Microbiol.">
        <title>Global analysis of biosynthetic gene clusters reveals vast potential of secondary metabolite production in Penicillium species.</title>
        <authorList>
            <person name="Nielsen J.C."/>
            <person name="Grijseels S."/>
            <person name="Prigent S."/>
            <person name="Ji B."/>
            <person name="Dainat J."/>
            <person name="Nielsen K.F."/>
            <person name="Frisvad J.C."/>
            <person name="Workman M."/>
            <person name="Nielsen J."/>
        </authorList>
    </citation>
    <scope>NUCLEOTIDE SEQUENCE [LARGE SCALE GENOMIC DNA]</scope>
    <source>
        <strain evidence="3">IBT 29486</strain>
    </source>
</reference>
<dbReference type="InterPro" id="IPR017946">
    <property type="entry name" value="PLC-like_Pdiesterase_TIM-brl"/>
</dbReference>
<dbReference type="PROSITE" id="PS50007">
    <property type="entry name" value="PIPLC_X_DOMAIN"/>
    <property type="match status" value="1"/>
</dbReference>
<organism evidence="2 3">
    <name type="scientific">Penicillium vulpinum</name>
    <dbReference type="NCBI Taxonomy" id="29845"/>
    <lineage>
        <taxon>Eukaryota</taxon>
        <taxon>Fungi</taxon>
        <taxon>Dikarya</taxon>
        <taxon>Ascomycota</taxon>
        <taxon>Pezizomycotina</taxon>
        <taxon>Eurotiomycetes</taxon>
        <taxon>Eurotiomycetidae</taxon>
        <taxon>Eurotiales</taxon>
        <taxon>Aspergillaceae</taxon>
        <taxon>Penicillium</taxon>
    </lineage>
</organism>
<dbReference type="InterPro" id="IPR051057">
    <property type="entry name" value="PI-PLC_domain"/>
</dbReference>
<dbReference type="STRING" id="29845.A0A1V6RYF1"/>
<dbReference type="SMART" id="SM00148">
    <property type="entry name" value="PLCXc"/>
    <property type="match status" value="1"/>
</dbReference>
<dbReference type="SUPFAM" id="SSF51695">
    <property type="entry name" value="PLC-like phosphodiesterases"/>
    <property type="match status" value="1"/>
</dbReference>
<protein>
    <recommendedName>
        <fullName evidence="1">Phosphatidylinositol-specific phospholipase C X domain-containing protein</fullName>
    </recommendedName>
</protein>